<feature type="domain" description="KilA-N" evidence="1">
    <location>
        <begin position="78"/>
        <end position="213"/>
    </location>
</feature>
<gene>
    <name evidence="2" type="ORF">SDC9_49293</name>
</gene>
<dbReference type="SMART" id="SM01252">
    <property type="entry name" value="KilA-N"/>
    <property type="match status" value="1"/>
</dbReference>
<reference evidence="2" key="1">
    <citation type="submission" date="2019-08" db="EMBL/GenBank/DDBJ databases">
        <authorList>
            <person name="Kucharzyk K."/>
            <person name="Murdoch R.W."/>
            <person name="Higgins S."/>
            <person name="Loffler F."/>
        </authorList>
    </citation>
    <scope>NUCLEOTIDE SEQUENCE</scope>
</reference>
<protein>
    <recommendedName>
        <fullName evidence="1">KilA-N domain-containing protein</fullName>
    </recommendedName>
</protein>
<name>A0A644WLC1_9ZZZZ</name>
<dbReference type="EMBL" id="VSSQ01000918">
    <property type="protein sequence ID" value="MPM03034.1"/>
    <property type="molecule type" value="Genomic_DNA"/>
</dbReference>
<dbReference type="PROSITE" id="PS51301">
    <property type="entry name" value="KILA_N"/>
    <property type="match status" value="1"/>
</dbReference>
<evidence type="ECO:0000259" key="1">
    <source>
        <dbReference type="PROSITE" id="PS51301"/>
    </source>
</evidence>
<dbReference type="Pfam" id="PF04383">
    <property type="entry name" value="KilA-N"/>
    <property type="match status" value="1"/>
</dbReference>
<comment type="caution">
    <text evidence="2">The sequence shown here is derived from an EMBL/GenBank/DDBJ whole genome shotgun (WGS) entry which is preliminary data.</text>
</comment>
<dbReference type="InterPro" id="IPR017880">
    <property type="entry name" value="KilA_N"/>
</dbReference>
<proteinExistence type="predicted"/>
<sequence length="213" mass="24026">MENVKNSDNLVMYIVAKEQYLTVLLNEGTISQDELVKMDRFLYERFHIKGTSTENFNAVRATVAPPVSTAPKSEKKQAQEVPVEDTIPEITQPKSVDFVSLTEAVRSCTEDSPAHVIQSWMRNRNTLEFLGLWEKAHNPAFSNEGYATLMERQKAGSFAVTPKQWIDQTNATGMTSKQGKNGGTYAHPLIACEFMMWLSPTYKLALLEMRSDI</sequence>
<dbReference type="InterPro" id="IPR018004">
    <property type="entry name" value="KilA/APSES_HTH"/>
</dbReference>
<organism evidence="2">
    <name type="scientific">bioreactor metagenome</name>
    <dbReference type="NCBI Taxonomy" id="1076179"/>
    <lineage>
        <taxon>unclassified sequences</taxon>
        <taxon>metagenomes</taxon>
        <taxon>ecological metagenomes</taxon>
    </lineage>
</organism>
<accession>A0A644WLC1</accession>
<evidence type="ECO:0000313" key="2">
    <source>
        <dbReference type="EMBL" id="MPM03034.1"/>
    </source>
</evidence>
<dbReference type="AlphaFoldDB" id="A0A644WLC1"/>